<dbReference type="FunCoup" id="T1FTJ8">
    <property type="interactions" value="1122"/>
</dbReference>
<evidence type="ECO:0000256" key="6">
    <source>
        <dbReference type="RuleBase" id="RU364057"/>
    </source>
</evidence>
<keyword evidence="4 6" id="KW-0378">Hydrolase</keyword>
<dbReference type="EC" id="3.4.24.-" evidence="6"/>
<dbReference type="EMBL" id="KB096633">
    <property type="protein sequence ID" value="ESO03482.1"/>
    <property type="molecule type" value="Genomic_DNA"/>
</dbReference>
<dbReference type="Proteomes" id="UP000015101">
    <property type="component" value="Unassembled WGS sequence"/>
</dbReference>
<name>T1FTJ8_HELRO</name>
<evidence type="ECO:0000313" key="9">
    <source>
        <dbReference type="EnsemblMetazoa" id="HelroP192056"/>
    </source>
</evidence>
<dbReference type="OMA" id="EAHQNCV"/>
<dbReference type="PANTHER" id="PTHR21711:SF0">
    <property type="entry name" value="MITOCHONDRIAL INNER MEMBRANE PROTEASE ATP23 HOMOLOG"/>
    <property type="match status" value="1"/>
</dbReference>
<dbReference type="GO" id="GO:0005739">
    <property type="term" value="C:mitochondrion"/>
    <property type="evidence" value="ECO:0007669"/>
    <property type="project" value="GOC"/>
</dbReference>
<evidence type="ECO:0000313" key="10">
    <source>
        <dbReference type="Proteomes" id="UP000015101"/>
    </source>
</evidence>
<reference evidence="8 10" key="2">
    <citation type="journal article" date="2013" name="Nature">
        <title>Insights into bilaterian evolution from three spiralian genomes.</title>
        <authorList>
            <person name="Simakov O."/>
            <person name="Marletaz F."/>
            <person name="Cho S.J."/>
            <person name="Edsinger-Gonzales E."/>
            <person name="Havlak P."/>
            <person name="Hellsten U."/>
            <person name="Kuo D.H."/>
            <person name="Larsson T."/>
            <person name="Lv J."/>
            <person name="Arendt D."/>
            <person name="Savage R."/>
            <person name="Osoegawa K."/>
            <person name="de Jong P."/>
            <person name="Grimwood J."/>
            <person name="Chapman J.A."/>
            <person name="Shapiro H."/>
            <person name="Aerts A."/>
            <person name="Otillar R.P."/>
            <person name="Terry A.Y."/>
            <person name="Boore J.L."/>
            <person name="Grigoriev I.V."/>
            <person name="Lindberg D.R."/>
            <person name="Seaver E.C."/>
            <person name="Weisblat D.A."/>
            <person name="Putnam N.H."/>
            <person name="Rokhsar D.S."/>
        </authorList>
    </citation>
    <scope>NUCLEOTIDE SEQUENCE</scope>
</reference>
<reference evidence="10" key="1">
    <citation type="submission" date="2012-12" db="EMBL/GenBank/DDBJ databases">
        <authorList>
            <person name="Hellsten U."/>
            <person name="Grimwood J."/>
            <person name="Chapman J.A."/>
            <person name="Shapiro H."/>
            <person name="Aerts A."/>
            <person name="Otillar R.P."/>
            <person name="Terry A.Y."/>
            <person name="Boore J.L."/>
            <person name="Simakov O."/>
            <person name="Marletaz F."/>
            <person name="Cho S.-J."/>
            <person name="Edsinger-Gonzales E."/>
            <person name="Havlak P."/>
            <person name="Kuo D.-H."/>
            <person name="Larsson T."/>
            <person name="Lv J."/>
            <person name="Arendt D."/>
            <person name="Savage R."/>
            <person name="Osoegawa K."/>
            <person name="de Jong P."/>
            <person name="Lindberg D.R."/>
            <person name="Seaver E.C."/>
            <person name="Weisblat D.A."/>
            <person name="Putnam N.H."/>
            <person name="Grigoriev I.V."/>
            <person name="Rokhsar D.S."/>
        </authorList>
    </citation>
    <scope>NUCLEOTIDE SEQUENCE</scope>
</reference>
<reference evidence="9" key="3">
    <citation type="submission" date="2015-06" db="UniProtKB">
        <authorList>
            <consortium name="EnsemblMetazoa"/>
        </authorList>
    </citation>
    <scope>IDENTIFICATION</scope>
</reference>
<dbReference type="InterPro" id="IPR019165">
    <property type="entry name" value="Peptidase_M76_ATP23"/>
</dbReference>
<dbReference type="GO" id="GO:0033615">
    <property type="term" value="P:mitochondrial proton-transporting ATP synthase complex assembly"/>
    <property type="evidence" value="ECO:0000318"/>
    <property type="project" value="GO_Central"/>
</dbReference>
<accession>T1FTJ8</accession>
<proteinExistence type="inferred from homology"/>
<evidence type="ECO:0000256" key="7">
    <source>
        <dbReference type="SAM" id="MobiDB-lite"/>
    </source>
</evidence>
<sequence length="263" mass="30161">MSDSEKNKKYESRNPDKKEDFGYGYYPSRSPNNKPDDGDQGKGWFKKLSEGKSIKNHLNCASNVMQCIEHNRLVKILISALKKNGCEYMIIFTSFSDFNPKRHVSCENCLSKVNGGYDPSNNQIVVCQNASTDQNVCCAVLTHELVHMFDYCRADVDFKNLEHLACTEIRAASFMHCRFFTAMSEGDASFFNYKNRHQECVKRKAIMSVLMVRNITYDQASAAVDRVFQRCYRDTEPFGRIPRMNSSDPEKILIEGYLYGYGS</sequence>
<evidence type="ECO:0000256" key="2">
    <source>
        <dbReference type="ARBA" id="ARBA00022670"/>
    </source>
</evidence>
<dbReference type="GO" id="GO:0004222">
    <property type="term" value="F:metalloendopeptidase activity"/>
    <property type="evidence" value="ECO:0007669"/>
    <property type="project" value="InterPro"/>
</dbReference>
<comment type="similarity">
    <text evidence="1 6">Belongs to the peptidase M76 family.</text>
</comment>
<dbReference type="EnsemblMetazoa" id="HelroT192056">
    <property type="protein sequence ID" value="HelroP192056"/>
    <property type="gene ID" value="HelroG192056"/>
</dbReference>
<evidence type="ECO:0000256" key="5">
    <source>
        <dbReference type="ARBA" id="ARBA00023049"/>
    </source>
</evidence>
<evidence type="ECO:0000256" key="4">
    <source>
        <dbReference type="ARBA" id="ARBA00022801"/>
    </source>
</evidence>
<dbReference type="RefSeq" id="XP_009018630.1">
    <property type="nucleotide sequence ID" value="XM_009020382.1"/>
</dbReference>
<dbReference type="HOGENOM" id="CLU_079125_1_0_1"/>
<keyword evidence="10" id="KW-1185">Reference proteome</keyword>
<dbReference type="GeneID" id="20212145"/>
<dbReference type="GO" id="GO:0034982">
    <property type="term" value="P:mitochondrial protein processing"/>
    <property type="evidence" value="ECO:0000318"/>
    <property type="project" value="GO_Central"/>
</dbReference>
<evidence type="ECO:0000256" key="3">
    <source>
        <dbReference type="ARBA" id="ARBA00022723"/>
    </source>
</evidence>
<dbReference type="EMBL" id="AMQM01004719">
    <property type="status" value="NOT_ANNOTATED_CDS"/>
    <property type="molecule type" value="Genomic_DNA"/>
</dbReference>
<dbReference type="PANTHER" id="PTHR21711">
    <property type="entry name" value="MITOCHONDRIAL INNER MEMBRANE PROTEASE"/>
    <property type="match status" value="1"/>
</dbReference>
<dbReference type="eggNOG" id="KOG3314">
    <property type="taxonomic scope" value="Eukaryota"/>
</dbReference>
<dbReference type="KEGG" id="hro:HELRODRAFT_192056"/>
<dbReference type="AlphaFoldDB" id="T1FTJ8"/>
<keyword evidence="2 6" id="KW-0645">Protease</keyword>
<dbReference type="CTD" id="20212145"/>
<dbReference type="STRING" id="6412.T1FTJ8"/>
<evidence type="ECO:0000256" key="1">
    <source>
        <dbReference type="ARBA" id="ARBA00009915"/>
    </source>
</evidence>
<dbReference type="GO" id="GO:0046872">
    <property type="term" value="F:metal ion binding"/>
    <property type="evidence" value="ECO:0007669"/>
    <property type="project" value="UniProtKB-KW"/>
</dbReference>
<feature type="region of interest" description="Disordered" evidence="7">
    <location>
        <begin position="1"/>
        <end position="42"/>
    </location>
</feature>
<protein>
    <recommendedName>
        <fullName evidence="6">Mitochondrial inner membrane protease ATP23</fullName>
        <ecNumber evidence="6">3.4.24.-</ecNumber>
    </recommendedName>
</protein>
<keyword evidence="3 6" id="KW-0479">Metal-binding</keyword>
<evidence type="ECO:0000313" key="8">
    <source>
        <dbReference type="EMBL" id="ESO03482.1"/>
    </source>
</evidence>
<gene>
    <name evidence="9" type="primary">20212145</name>
    <name evidence="8" type="ORF">HELRODRAFT_192056</name>
</gene>
<organism evidence="9 10">
    <name type="scientific">Helobdella robusta</name>
    <name type="common">Californian leech</name>
    <dbReference type="NCBI Taxonomy" id="6412"/>
    <lineage>
        <taxon>Eukaryota</taxon>
        <taxon>Metazoa</taxon>
        <taxon>Spiralia</taxon>
        <taxon>Lophotrochozoa</taxon>
        <taxon>Annelida</taxon>
        <taxon>Clitellata</taxon>
        <taxon>Hirudinea</taxon>
        <taxon>Rhynchobdellida</taxon>
        <taxon>Glossiphoniidae</taxon>
        <taxon>Helobdella</taxon>
    </lineage>
</organism>
<keyword evidence="5 6" id="KW-0482">Metalloprotease</keyword>
<dbReference type="Pfam" id="PF09768">
    <property type="entry name" value="Peptidase_M76"/>
    <property type="match status" value="1"/>
</dbReference>
<feature type="compositionally biased region" description="Basic and acidic residues" evidence="7">
    <location>
        <begin position="1"/>
        <end position="21"/>
    </location>
</feature>
<dbReference type="InParanoid" id="T1FTJ8"/>
<dbReference type="OrthoDB" id="285308at2759"/>